<feature type="transmembrane region" description="Helical" evidence="4">
    <location>
        <begin position="270"/>
        <end position="290"/>
    </location>
</feature>
<evidence type="ECO:0000256" key="1">
    <source>
        <dbReference type="ARBA" id="ARBA00004236"/>
    </source>
</evidence>
<dbReference type="PANTHER" id="PTHR30224:SF4">
    <property type="entry name" value="ELECTRON TRANSPORT PROTEIN YCCM-RELATED"/>
    <property type="match status" value="1"/>
</dbReference>
<sequence>MAENRHPGARKTRRWARLGAWLKHHRRWILTLQWAVVAFYAVLLLVPPLLPLPNHEARILDHLTVFAEFVFWGIWWPFVMVSMVVAGRLWCGMMCPEGAITEAASRVGLGRAIPRWMRWGGWPFVGFAMTTIYGQLVSVYQYPKAALLVLGGSTLAAAVIGLVYGKGKRVWCRHLCPVSGVFALLAKLAPLHYRADPEVWTEHGRRQRRREVSRSRAPDCPVLIPLKQLDSASDCHLCSRCSGYKDAIHLELRAPGIEVVSPPPQRPATLWEFVLVVFGLLGIAVGAFHWSASPWFVAAKQQAAVWLYQHGWGWPLETSAPWWLLTHYPEHNDVFTLLDGALLLGYIGVTTLVLGGLVSLSLSLTNRLLGRWRWQRLWHLSYALIPLAAVGVFLGLSMTTLTLLRGDGLLIHWANDARALLLGLGVLASAGLGWGILGRYASGPRRLLAMLPMLAAQAPVIGAWWLLFWGW</sequence>
<keyword evidence="4" id="KW-0812">Transmembrane</keyword>
<evidence type="ECO:0000256" key="3">
    <source>
        <dbReference type="ARBA" id="ARBA00023136"/>
    </source>
</evidence>
<evidence type="ECO:0000256" key="2">
    <source>
        <dbReference type="ARBA" id="ARBA00022475"/>
    </source>
</evidence>
<keyword evidence="2" id="KW-1003">Cell membrane</keyword>
<reference evidence="6" key="1">
    <citation type="submission" date="2022-06" db="EMBL/GenBank/DDBJ databases">
        <title>A novel DMS-producing enzyme.</title>
        <authorList>
            <person name="Zhang Y."/>
        </authorList>
    </citation>
    <scope>NUCLEOTIDE SEQUENCE</scope>
    <source>
        <strain evidence="6">RT37</strain>
    </source>
</reference>
<dbReference type="GO" id="GO:0005886">
    <property type="term" value="C:plasma membrane"/>
    <property type="evidence" value="ECO:0007669"/>
    <property type="project" value="UniProtKB-SubCell"/>
</dbReference>
<feature type="transmembrane region" description="Helical" evidence="4">
    <location>
        <begin position="119"/>
        <end position="140"/>
    </location>
</feature>
<dbReference type="AlphaFoldDB" id="A0AAU7KNV0"/>
<feature type="domain" description="4Fe-4S ferredoxin-type" evidence="5">
    <location>
        <begin position="70"/>
        <end position="107"/>
    </location>
</feature>
<comment type="subcellular location">
    <subcellularLocation>
        <location evidence="1">Cell membrane</location>
    </subcellularLocation>
</comment>
<dbReference type="PANTHER" id="PTHR30224">
    <property type="entry name" value="ELECTRON TRANSPORT PROTEIN"/>
    <property type="match status" value="1"/>
</dbReference>
<gene>
    <name evidence="6" type="ORF">NFG58_07425</name>
</gene>
<feature type="transmembrane region" description="Helical" evidence="4">
    <location>
        <begin position="377"/>
        <end position="399"/>
    </location>
</feature>
<proteinExistence type="predicted"/>
<evidence type="ECO:0000313" key="6">
    <source>
        <dbReference type="EMBL" id="XBO72523.1"/>
    </source>
</evidence>
<evidence type="ECO:0000259" key="5">
    <source>
        <dbReference type="Pfam" id="PF12801"/>
    </source>
</evidence>
<feature type="transmembrane region" description="Helical" evidence="4">
    <location>
        <begin position="449"/>
        <end position="468"/>
    </location>
</feature>
<accession>A0AAU7KNV0</accession>
<keyword evidence="3 4" id="KW-0472">Membrane</keyword>
<name>A0AAU7KNV0_9GAMM</name>
<dbReference type="EMBL" id="CP098827">
    <property type="protein sequence ID" value="XBO72523.1"/>
    <property type="molecule type" value="Genomic_DNA"/>
</dbReference>
<dbReference type="Pfam" id="PF12801">
    <property type="entry name" value="Fer4_5"/>
    <property type="match status" value="2"/>
</dbReference>
<keyword evidence="4" id="KW-1133">Transmembrane helix</keyword>
<dbReference type="InterPro" id="IPR017896">
    <property type="entry name" value="4Fe4S_Fe-S-bd"/>
</dbReference>
<organism evidence="6">
    <name type="scientific">Halomonas sp. RT37</name>
    <dbReference type="NCBI Taxonomy" id="2950872"/>
    <lineage>
        <taxon>Bacteria</taxon>
        <taxon>Pseudomonadati</taxon>
        <taxon>Pseudomonadota</taxon>
        <taxon>Gammaproteobacteria</taxon>
        <taxon>Oceanospirillales</taxon>
        <taxon>Halomonadaceae</taxon>
        <taxon>Halomonas</taxon>
    </lineage>
</organism>
<dbReference type="InterPro" id="IPR052378">
    <property type="entry name" value="NosR_regulator"/>
</dbReference>
<evidence type="ECO:0000256" key="4">
    <source>
        <dbReference type="SAM" id="Phobius"/>
    </source>
</evidence>
<feature type="transmembrane region" description="Helical" evidence="4">
    <location>
        <begin position="28"/>
        <end position="49"/>
    </location>
</feature>
<feature type="domain" description="4Fe-4S ferredoxin-type" evidence="5">
    <location>
        <begin position="157"/>
        <end position="188"/>
    </location>
</feature>
<protein>
    <submittedName>
        <fullName evidence="6">4Fe-4S binding protein</fullName>
    </submittedName>
</protein>
<feature type="transmembrane region" description="Helical" evidence="4">
    <location>
        <begin position="343"/>
        <end position="365"/>
    </location>
</feature>
<feature type="transmembrane region" description="Helical" evidence="4">
    <location>
        <begin position="419"/>
        <end position="437"/>
    </location>
</feature>
<feature type="transmembrane region" description="Helical" evidence="4">
    <location>
        <begin position="69"/>
        <end position="91"/>
    </location>
</feature>
<feature type="transmembrane region" description="Helical" evidence="4">
    <location>
        <begin position="146"/>
        <end position="165"/>
    </location>
</feature>
<dbReference type="RefSeq" id="WP_348827885.1">
    <property type="nucleotide sequence ID" value="NZ_CP098827.1"/>
</dbReference>